<protein>
    <submittedName>
        <fullName evidence="2">Nuclear transport factor 2 family protein</fullName>
    </submittedName>
</protein>
<dbReference type="InterPro" id="IPR037401">
    <property type="entry name" value="SnoaL-like"/>
</dbReference>
<dbReference type="AlphaFoldDB" id="A0A937W573"/>
<accession>A0A937W573</accession>
<dbReference type="SUPFAM" id="SSF54427">
    <property type="entry name" value="NTF2-like"/>
    <property type="match status" value="1"/>
</dbReference>
<comment type="caution">
    <text evidence="2">The sequence shown here is derived from an EMBL/GenBank/DDBJ whole genome shotgun (WGS) entry which is preliminary data.</text>
</comment>
<gene>
    <name evidence="2" type="ORF">FJZ47_24035</name>
</gene>
<proteinExistence type="predicted"/>
<feature type="domain" description="SnoaL-like" evidence="1">
    <location>
        <begin position="38"/>
        <end position="137"/>
    </location>
</feature>
<evidence type="ECO:0000259" key="1">
    <source>
        <dbReference type="Pfam" id="PF12680"/>
    </source>
</evidence>
<dbReference type="Gene3D" id="3.10.450.50">
    <property type="match status" value="1"/>
</dbReference>
<dbReference type="EMBL" id="VGLS01001076">
    <property type="protein sequence ID" value="MBM3226847.1"/>
    <property type="molecule type" value="Genomic_DNA"/>
</dbReference>
<name>A0A937W573_UNCTE</name>
<evidence type="ECO:0000313" key="3">
    <source>
        <dbReference type="Proteomes" id="UP000712673"/>
    </source>
</evidence>
<dbReference type="Pfam" id="PF12680">
    <property type="entry name" value="SnoaL_2"/>
    <property type="match status" value="1"/>
</dbReference>
<dbReference type="InterPro" id="IPR032710">
    <property type="entry name" value="NTF2-like_dom_sf"/>
</dbReference>
<organism evidence="2 3">
    <name type="scientific">Tectimicrobiota bacterium</name>
    <dbReference type="NCBI Taxonomy" id="2528274"/>
    <lineage>
        <taxon>Bacteria</taxon>
        <taxon>Pseudomonadati</taxon>
        <taxon>Nitrospinota/Tectimicrobiota group</taxon>
        <taxon>Candidatus Tectimicrobiota</taxon>
    </lineage>
</organism>
<sequence length="146" mass="16208">MDITPLQVCVPSWSPGHTARRGHPMTTPNERHEALFTTFVSAFLNKDLAQVAPCLAPHFEWRLPSGETYTGKENALAFMAKRFADPNGPEFTESSSFAFHGDTVIQTYTVKAMGANGQRQLVAGLDVYQVEGGFIVRKDAYWKQLS</sequence>
<evidence type="ECO:0000313" key="2">
    <source>
        <dbReference type="EMBL" id="MBM3226847.1"/>
    </source>
</evidence>
<reference evidence="2" key="1">
    <citation type="submission" date="2019-03" db="EMBL/GenBank/DDBJ databases">
        <title>Lake Tanganyika Metagenome-Assembled Genomes (MAGs).</title>
        <authorList>
            <person name="Tran P."/>
        </authorList>
    </citation>
    <scope>NUCLEOTIDE SEQUENCE</scope>
    <source>
        <strain evidence="2">K_DeepCast_65m_m2_066</strain>
    </source>
</reference>
<dbReference type="Proteomes" id="UP000712673">
    <property type="component" value="Unassembled WGS sequence"/>
</dbReference>